<evidence type="ECO:0000313" key="3">
    <source>
        <dbReference type="Proteomes" id="UP000460416"/>
    </source>
</evidence>
<organism evidence="2 3">
    <name type="scientific">Christiangramia aestuarii</name>
    <dbReference type="NCBI Taxonomy" id="1028746"/>
    <lineage>
        <taxon>Bacteria</taxon>
        <taxon>Pseudomonadati</taxon>
        <taxon>Bacteroidota</taxon>
        <taxon>Flavobacteriia</taxon>
        <taxon>Flavobacteriales</taxon>
        <taxon>Flavobacteriaceae</taxon>
        <taxon>Christiangramia</taxon>
    </lineage>
</organism>
<comment type="caution">
    <text evidence="2">The sequence shown here is derived from an EMBL/GenBank/DDBJ whole genome shotgun (WGS) entry which is preliminary data.</text>
</comment>
<dbReference type="Gene3D" id="2.60.40.2130">
    <property type="entry name" value="F-spondin domain"/>
    <property type="match status" value="1"/>
</dbReference>
<feature type="region of interest" description="Disordered" evidence="1">
    <location>
        <begin position="198"/>
        <end position="218"/>
    </location>
</feature>
<dbReference type="RefSeq" id="WP_156277295.1">
    <property type="nucleotide sequence ID" value="NZ_BAABGI010000004.1"/>
</dbReference>
<dbReference type="NCBIfam" id="NF038123">
    <property type="entry name" value="NF038123_dom"/>
    <property type="match status" value="1"/>
</dbReference>
<gene>
    <name evidence="2" type="ORF">FLP08_13020</name>
</gene>
<accession>A0A7K1LSA7</accession>
<evidence type="ECO:0000313" key="2">
    <source>
        <dbReference type="EMBL" id="MUP43501.1"/>
    </source>
</evidence>
<dbReference type="Proteomes" id="UP000460416">
    <property type="component" value="Unassembled WGS sequence"/>
</dbReference>
<dbReference type="InterPro" id="IPR038678">
    <property type="entry name" value="Spondin_N_sf"/>
</dbReference>
<name>A0A7K1LSA7_9FLAO</name>
<proteinExistence type="predicted"/>
<dbReference type="InterPro" id="IPR009465">
    <property type="entry name" value="Spondin_N"/>
</dbReference>
<keyword evidence="3" id="KW-1185">Reference proteome</keyword>
<dbReference type="OrthoDB" id="1013900at2"/>
<dbReference type="EMBL" id="VJVW01000005">
    <property type="protein sequence ID" value="MUP43501.1"/>
    <property type="molecule type" value="Genomic_DNA"/>
</dbReference>
<dbReference type="AlphaFoldDB" id="A0A7K1LSA7"/>
<sequence>MRRLQFLALAVAFAFISCSTDNEEITEISTADLQSEKGQENDAFTTFKVVIENVTEEGTFTTPFSPGIYLVQKKNSAALFTAGETDYGEGLEAIAEDGSPGELYENLMNDAKVRSHGIFNTPVDAAGPAPIFPGGAYEFYVEAKHNDYLNFATMFIQSNDLFIGPDAQGIPLFDDVKQPISGDVTMYLSLWDAGTEVNEEPGVGPNQAPRQSGPDTGIVEDGVVRVVDDGYNYPEISDIIKVTVTPMY</sequence>
<evidence type="ECO:0000256" key="1">
    <source>
        <dbReference type="SAM" id="MobiDB-lite"/>
    </source>
</evidence>
<evidence type="ECO:0008006" key="4">
    <source>
        <dbReference type="Google" id="ProtNLM"/>
    </source>
</evidence>
<protein>
    <recommendedName>
        <fullName evidence="4">Spondin domain-containing protein</fullName>
    </recommendedName>
</protein>
<dbReference type="PROSITE" id="PS51257">
    <property type="entry name" value="PROKAR_LIPOPROTEIN"/>
    <property type="match status" value="1"/>
</dbReference>
<reference evidence="2 3" key="1">
    <citation type="submission" date="2019-07" db="EMBL/GenBank/DDBJ databases">
        <title>Gramella aestuarii sp. nov., isolated from a tidal flat, and emended description of Gramella echinicola.</title>
        <authorList>
            <person name="Liu L."/>
        </authorList>
    </citation>
    <scope>NUCLEOTIDE SEQUENCE [LARGE SCALE GENOMIC DNA]</scope>
    <source>
        <strain evidence="2 3">BS12</strain>
    </source>
</reference>